<feature type="chain" id="PRO_5032664631" evidence="2">
    <location>
        <begin position="18"/>
        <end position="450"/>
    </location>
</feature>
<reference evidence="3" key="1">
    <citation type="submission" date="2020-10" db="EMBL/GenBank/DDBJ databases">
        <title>Unveiling of a novel bifunctional photoreceptor, Dualchrome1, isolated from a cosmopolitan green alga.</title>
        <authorList>
            <person name="Suzuki S."/>
            <person name="Kawachi M."/>
        </authorList>
    </citation>
    <scope>NUCLEOTIDE SEQUENCE</scope>
    <source>
        <strain evidence="3">NIES 2893</strain>
    </source>
</reference>
<evidence type="ECO:0000313" key="4">
    <source>
        <dbReference type="Proteomes" id="UP000660262"/>
    </source>
</evidence>
<keyword evidence="4" id="KW-1185">Reference proteome</keyword>
<feature type="compositionally biased region" description="Basic and acidic residues" evidence="1">
    <location>
        <begin position="414"/>
        <end position="429"/>
    </location>
</feature>
<protein>
    <submittedName>
        <fullName evidence="3">Uncharacterized protein</fullName>
    </submittedName>
</protein>
<evidence type="ECO:0000313" key="3">
    <source>
        <dbReference type="EMBL" id="GHP06008.1"/>
    </source>
</evidence>
<dbReference type="AlphaFoldDB" id="A0A830HGR0"/>
<name>A0A830HGR0_9CHLO</name>
<accession>A0A830HGR0</accession>
<evidence type="ECO:0000256" key="2">
    <source>
        <dbReference type="SAM" id="SignalP"/>
    </source>
</evidence>
<evidence type="ECO:0000256" key="1">
    <source>
        <dbReference type="SAM" id="MobiDB-lite"/>
    </source>
</evidence>
<dbReference type="Proteomes" id="UP000660262">
    <property type="component" value="Unassembled WGS sequence"/>
</dbReference>
<feature type="signal peptide" evidence="2">
    <location>
        <begin position="1"/>
        <end position="17"/>
    </location>
</feature>
<dbReference type="EMBL" id="BNJQ01000011">
    <property type="protein sequence ID" value="GHP06008.1"/>
    <property type="molecule type" value="Genomic_DNA"/>
</dbReference>
<gene>
    <name evidence="3" type="ORF">PPROV_000475500</name>
</gene>
<proteinExistence type="predicted"/>
<keyword evidence="2" id="KW-0732">Signal</keyword>
<organism evidence="3 4">
    <name type="scientific">Pycnococcus provasolii</name>
    <dbReference type="NCBI Taxonomy" id="41880"/>
    <lineage>
        <taxon>Eukaryota</taxon>
        <taxon>Viridiplantae</taxon>
        <taxon>Chlorophyta</taxon>
        <taxon>Pseudoscourfieldiophyceae</taxon>
        <taxon>Pseudoscourfieldiales</taxon>
        <taxon>Pycnococcaceae</taxon>
        <taxon>Pycnococcus</taxon>
    </lineage>
</organism>
<feature type="region of interest" description="Disordered" evidence="1">
    <location>
        <begin position="408"/>
        <end position="429"/>
    </location>
</feature>
<comment type="caution">
    <text evidence="3">The sequence shown here is derived from an EMBL/GenBank/DDBJ whole genome shotgun (WGS) entry which is preliminary data.</text>
</comment>
<sequence length="450" mass="49138">MMMIVLTALVVTTTTMTMVPTISSASSLATSSLSSVQWAPQHVGAHPDLDVDTAPSSGSGGGNRRHLSFVNPASILAMPGGQMLNAAARTGVDDMWLDRVQDGCKCDLSPMERPPFDENSYWKYPQSVKLNDDDTTPQPLKLEKSYIPSLNAYARLDKYSDISELCDSFFKNMNYTTADTLYRSSFPLTGKQPKGRTRGCVVSEGDYERMASGLPWNGKVFRPDGKVRNKATLLGVEQNTVPGEFGLGRSWANASETSLLIQYPMSLEWQALSRLWAPGMPGNFYNYRDELREIHGMPGAFMGKMYVRPFSGGDPTGSNQGPYRWFALHFVVMQTEEGLEDWALLKECEKGATNRMCLPGDGIPVVEAVPLFLGGREAADAATNNNVDPAKPSDVKSFDVGYQSELDPASFIKRGPDPPENRGEVNDGERGFIYQAGSALLAANGGDPRP</sequence>